<dbReference type="HAMAP" id="MF_03212">
    <property type="entry name" value="NCPR"/>
    <property type="match status" value="1"/>
</dbReference>
<dbReference type="PROSITE" id="PS51384">
    <property type="entry name" value="FAD_FR"/>
    <property type="match status" value="1"/>
</dbReference>
<keyword evidence="6 10" id="KW-0521">NADP</keyword>
<feature type="binding site" evidence="10">
    <location>
        <position position="487"/>
    </location>
    <ligand>
        <name>FAD</name>
        <dbReference type="ChEBI" id="CHEBI:57692"/>
    </ligand>
</feature>
<accession>A0A1V9XX71</accession>
<evidence type="ECO:0000256" key="1">
    <source>
        <dbReference type="ARBA" id="ARBA00022630"/>
    </source>
</evidence>
<dbReference type="Gene3D" id="2.40.30.10">
    <property type="entry name" value="Translation factors"/>
    <property type="match status" value="1"/>
</dbReference>
<dbReference type="GO" id="GO:0050660">
    <property type="term" value="F:flavin adenine dinucleotide binding"/>
    <property type="evidence" value="ECO:0007669"/>
    <property type="project" value="UniProtKB-UniRule"/>
</dbReference>
<feature type="domain" description="Flavodoxin-like" evidence="12">
    <location>
        <begin position="88"/>
        <end position="232"/>
    </location>
</feature>
<keyword evidence="15" id="KW-1185">Reference proteome</keyword>
<comment type="similarity">
    <text evidence="10">In the N-terminal section; belongs to the flavodoxin family.</text>
</comment>
<proteinExistence type="inferred from homology"/>
<keyword evidence="4 10" id="KW-0256">Endoplasmic reticulum</keyword>
<dbReference type="GO" id="GO:0010181">
    <property type="term" value="F:FMN binding"/>
    <property type="evidence" value="ECO:0007669"/>
    <property type="project" value="UniProtKB-UniRule"/>
</dbReference>
<dbReference type="EMBL" id="MNPL01002673">
    <property type="protein sequence ID" value="OQR78070.1"/>
    <property type="molecule type" value="Genomic_DNA"/>
</dbReference>
<dbReference type="InterPro" id="IPR017938">
    <property type="entry name" value="Riboflavin_synthase-like_b-brl"/>
</dbReference>
<dbReference type="Pfam" id="PF00258">
    <property type="entry name" value="Flavodoxin_1"/>
    <property type="match status" value="1"/>
</dbReference>
<feature type="binding site" evidence="10">
    <location>
        <position position="538"/>
    </location>
    <ligand>
        <name>NADP(+)</name>
        <dbReference type="ChEBI" id="CHEBI:58349"/>
    </ligand>
</feature>
<dbReference type="Pfam" id="PF00667">
    <property type="entry name" value="FAD_binding_1"/>
    <property type="match status" value="1"/>
</dbReference>
<keyword evidence="8 10" id="KW-0560">Oxidoreductase</keyword>
<keyword evidence="7 10" id="KW-1133">Transmembrane helix</keyword>
<dbReference type="PRINTS" id="PR00369">
    <property type="entry name" value="FLAVODOXIN"/>
</dbReference>
<evidence type="ECO:0000256" key="7">
    <source>
        <dbReference type="ARBA" id="ARBA00022989"/>
    </source>
</evidence>
<feature type="binding site" evidence="10">
    <location>
        <position position="642"/>
    </location>
    <ligand>
        <name>NADP(+)</name>
        <dbReference type="ChEBI" id="CHEBI:58349"/>
    </ligand>
</feature>
<dbReference type="InterPro" id="IPR023208">
    <property type="entry name" value="P450R"/>
</dbReference>
<dbReference type="Gene3D" id="3.40.50.80">
    <property type="entry name" value="Nucleotide-binding domain of ferredoxin-NADP reductase (FNR) module"/>
    <property type="match status" value="1"/>
</dbReference>
<evidence type="ECO:0000256" key="3">
    <source>
        <dbReference type="ARBA" id="ARBA00022692"/>
    </source>
</evidence>
<comment type="catalytic activity">
    <reaction evidence="10 11">
        <text>2 oxidized [cytochrome P450] + NADPH = 2 reduced [cytochrome P450] + NADP(+) + H(+)</text>
        <dbReference type="Rhea" id="RHEA:24040"/>
        <dbReference type="Rhea" id="RHEA-COMP:14627"/>
        <dbReference type="Rhea" id="RHEA-COMP:14628"/>
        <dbReference type="ChEBI" id="CHEBI:15378"/>
        <dbReference type="ChEBI" id="CHEBI:55376"/>
        <dbReference type="ChEBI" id="CHEBI:57783"/>
        <dbReference type="ChEBI" id="CHEBI:58349"/>
        <dbReference type="ChEBI" id="CHEBI:60344"/>
        <dbReference type="EC" id="1.6.2.4"/>
    </reaction>
</comment>
<dbReference type="PROSITE" id="PS50902">
    <property type="entry name" value="FLAVODOXIN_LIKE"/>
    <property type="match status" value="1"/>
</dbReference>
<feature type="transmembrane region" description="Helical" evidence="10">
    <location>
        <begin position="12"/>
        <end position="42"/>
    </location>
</feature>
<dbReference type="Gene3D" id="1.20.990.10">
    <property type="entry name" value="NADPH-cytochrome p450 Reductase, Chain A, domain 3"/>
    <property type="match status" value="1"/>
</dbReference>
<dbReference type="InterPro" id="IPR001709">
    <property type="entry name" value="Flavoprot_Pyr_Nucl_cyt_Rdtase"/>
</dbReference>
<comment type="subcellular location">
    <subcellularLocation>
        <location evidence="10">Endoplasmic reticulum membrane</location>
        <topology evidence="10">Single-pass membrane protein</topology>
        <orientation evidence="10">Cytoplasmic side</orientation>
    </subcellularLocation>
</comment>
<dbReference type="InterPro" id="IPR008254">
    <property type="entry name" value="Flavodoxin/NO_synth"/>
</dbReference>
<dbReference type="InParanoid" id="A0A1V9XX71"/>
<feature type="binding site" evidence="10">
    <location>
        <position position="680"/>
    </location>
    <ligand>
        <name>FAD</name>
        <dbReference type="ChEBI" id="CHEBI:57692"/>
    </ligand>
</feature>
<dbReference type="SUPFAM" id="SSF52343">
    <property type="entry name" value="Ferredoxin reductase-like, C-terminal NADP-linked domain"/>
    <property type="match status" value="1"/>
</dbReference>
<evidence type="ECO:0000256" key="10">
    <source>
        <dbReference type="HAMAP-Rule" id="MF_03212"/>
    </source>
</evidence>
<comment type="similarity">
    <text evidence="10 11">In the C-terminal section; belongs to the flavoprotein pyridine nucleotide cytochrome reductase family.</text>
</comment>
<comment type="similarity">
    <text evidence="10">Belongs to the NADPH--cytochrome P450 reductase family.</text>
</comment>
<comment type="caution">
    <text evidence="10">Lacks conserved residue(s) required for the propagation of feature annotation.</text>
</comment>
<evidence type="ECO:0000256" key="5">
    <source>
        <dbReference type="ARBA" id="ARBA00022827"/>
    </source>
</evidence>
<dbReference type="FunCoup" id="A0A1V9XX71">
    <property type="interactions" value="1512"/>
</dbReference>
<evidence type="ECO:0000256" key="9">
    <source>
        <dbReference type="ARBA" id="ARBA00023136"/>
    </source>
</evidence>
<dbReference type="GO" id="GO:0005789">
    <property type="term" value="C:endoplasmic reticulum membrane"/>
    <property type="evidence" value="ECO:0007669"/>
    <property type="project" value="UniProtKB-SubCell"/>
</dbReference>
<reference evidence="14 15" key="1">
    <citation type="journal article" date="2017" name="Gigascience">
        <title>Draft genome of the honey bee ectoparasitic mite, Tropilaelaps mercedesae, is shaped by the parasitic life history.</title>
        <authorList>
            <person name="Dong X."/>
            <person name="Armstrong S.D."/>
            <person name="Xia D."/>
            <person name="Makepeace B.L."/>
            <person name="Darby A.C."/>
            <person name="Kadowaki T."/>
        </authorList>
    </citation>
    <scope>NUCLEOTIDE SEQUENCE [LARGE SCALE GENOMIC DNA]</scope>
    <source>
        <strain evidence="14">Wuxi-XJTLU</strain>
    </source>
</reference>
<comment type="cofactor">
    <cofactor evidence="10">
        <name>FAD</name>
        <dbReference type="ChEBI" id="CHEBI:57692"/>
    </cofactor>
    <text evidence="10">Binds 1 FAD per monomer.</text>
</comment>
<evidence type="ECO:0000259" key="13">
    <source>
        <dbReference type="PROSITE" id="PS51384"/>
    </source>
</evidence>
<sequence>MADSVRSGTAEVAAAAATSLVSVGVVDIAILATLIGAAYWWFFLRKKNDSSSSFDASTIKSFSIEGSMNRERSSGGFITKMKSHGRNVVVFYGSQTGTAEEFAARLAKEAVRYGLKAMVADPEECEMEELAQLPSIPNHLAIFCMATYGEGDPTDNCQEFYQWLQEGSVNLPGLNYTVFALGNKTYEHYNAMGRYVDLRLAQLGAKRVFNIGEGDDDANIEEDFITWKDDFWASVSEQFGLEVSASDLSMRQYQLITHEKDSLPEDKIFHGEVARLTQFTNQKPPFDLKNPYLSEVVEKRELYKGERSCLHLEFDISYSKMRYETGDHMGLYPTNDSALVNKLGELLNVDLDQAITLRNTDEDSSKKHPFPCPCSYRTALSYYVDICTPPRTHVLKELSEHCSDEVDKARLKLMSSSTAEGKAEYAKWVQESCRSIVHILEDLPSCKPPLDLMLEFMPRLQPRYYSISSSSKIHGDRVHITAVKVDYITPTKRHIVGVATGQMAITSLKTRLPVFVRRSQFKLPTRPMVPIIMVGPGTGLAPFRGFLQERQYQRVAENKQVGESHLFYGCRKSSEDYLYREELEAFAADGTCKLYCAFSREQPHKIYVTHLLAQQMDLVWNVIGVQNGHFYVCGDARTMARDVHQIVMKTLQEKGGMSSTDAEKYFKKMESRRRYCTDVWS</sequence>
<dbReference type="InterPro" id="IPR001094">
    <property type="entry name" value="Flavdoxin-like"/>
</dbReference>
<dbReference type="GO" id="GO:0003958">
    <property type="term" value="F:NADPH-hemoprotein reductase activity"/>
    <property type="evidence" value="ECO:0007669"/>
    <property type="project" value="UniProtKB-UniRule"/>
</dbReference>
<dbReference type="InterPro" id="IPR001433">
    <property type="entry name" value="OxRdtase_FAD/NAD-bd"/>
</dbReference>
<evidence type="ECO:0000256" key="11">
    <source>
        <dbReference type="PIRNR" id="PIRNR000208"/>
    </source>
</evidence>
<feature type="binding site" evidence="10">
    <location>
        <begin position="605"/>
        <end position="609"/>
    </location>
    <ligand>
        <name>NADP(+)</name>
        <dbReference type="ChEBI" id="CHEBI:58349"/>
    </ligand>
</feature>
<dbReference type="Gene3D" id="3.40.50.360">
    <property type="match status" value="1"/>
</dbReference>
<dbReference type="GO" id="GO:0005829">
    <property type="term" value="C:cytosol"/>
    <property type="evidence" value="ECO:0007669"/>
    <property type="project" value="TreeGrafter"/>
</dbReference>
<keyword evidence="9 10" id="KW-0472">Membrane</keyword>
<dbReference type="PANTHER" id="PTHR19384:SF17">
    <property type="entry name" value="NADPH--CYTOCHROME P450 REDUCTASE"/>
    <property type="match status" value="1"/>
</dbReference>
<dbReference type="InterPro" id="IPR029039">
    <property type="entry name" value="Flavoprotein-like_sf"/>
</dbReference>
<feature type="binding site" evidence="10">
    <location>
        <begin position="481"/>
        <end position="483"/>
    </location>
    <ligand>
        <name>FAD</name>
        <dbReference type="ChEBI" id="CHEBI:57692"/>
    </ligand>
</feature>
<evidence type="ECO:0000259" key="12">
    <source>
        <dbReference type="PROSITE" id="PS50902"/>
    </source>
</evidence>
<feature type="binding site" evidence="10">
    <location>
        <begin position="146"/>
        <end position="149"/>
    </location>
    <ligand>
        <name>FMN</name>
        <dbReference type="ChEBI" id="CHEBI:58210"/>
    </ligand>
</feature>
<dbReference type="AlphaFoldDB" id="A0A1V9XX71"/>
<feature type="binding site" evidence="10">
    <location>
        <begin position="463"/>
        <end position="466"/>
    </location>
    <ligand>
        <name>FAD</name>
        <dbReference type="ChEBI" id="CHEBI:57692"/>
    </ligand>
</feature>
<evidence type="ECO:0000256" key="4">
    <source>
        <dbReference type="ARBA" id="ARBA00022824"/>
    </source>
</evidence>
<dbReference type="FunFam" id="1.20.990.10:FF:000001">
    <property type="entry name" value="NADPH--cytochrome P450 reductase"/>
    <property type="match status" value="1"/>
</dbReference>
<evidence type="ECO:0000313" key="14">
    <source>
        <dbReference type="EMBL" id="OQR78070.1"/>
    </source>
</evidence>
<feature type="binding site" evidence="10">
    <location>
        <position position="307"/>
    </location>
    <ligand>
        <name>NADP(+)</name>
        <dbReference type="ChEBI" id="CHEBI:58349"/>
    </ligand>
</feature>
<feature type="binding site" evidence="10">
    <location>
        <begin position="497"/>
        <end position="500"/>
    </location>
    <ligand>
        <name>FAD</name>
        <dbReference type="ChEBI" id="CHEBI:57692"/>
    </ligand>
</feature>
<dbReference type="STRING" id="418985.A0A1V9XX71"/>
<dbReference type="CDD" id="cd06204">
    <property type="entry name" value="CYPOR"/>
    <property type="match status" value="1"/>
</dbReference>
<comment type="function">
    <text evidence="10">This enzyme is required for electron transfer from NADP to cytochrome P450 in microsomes. It can also provide electron transfer to heme oxygenase and cytochrome B5.</text>
</comment>
<dbReference type="InterPro" id="IPR023173">
    <property type="entry name" value="NADPH_Cyt_P450_Rdtase_alpha"/>
</dbReference>
<protein>
    <recommendedName>
        <fullName evidence="10 11">NADPH--cytochrome P450 reductase</fullName>
        <shortName evidence="10">CPR</shortName>
        <shortName evidence="10">P450R</shortName>
        <ecNumber evidence="10 11">1.6.2.4</ecNumber>
    </recommendedName>
</protein>
<dbReference type="PIRSF" id="PIRSF000208">
    <property type="entry name" value="P450R"/>
    <property type="match status" value="1"/>
</dbReference>
<evidence type="ECO:0000256" key="6">
    <source>
        <dbReference type="ARBA" id="ARBA00022857"/>
    </source>
</evidence>
<evidence type="ECO:0000256" key="8">
    <source>
        <dbReference type="ARBA" id="ARBA00023002"/>
    </source>
</evidence>
<feature type="domain" description="FAD-binding FR-type" evidence="13">
    <location>
        <begin position="289"/>
        <end position="524"/>
    </location>
</feature>
<dbReference type="InterPro" id="IPR039261">
    <property type="entry name" value="FNR_nucleotide-bd"/>
</dbReference>
<dbReference type="Pfam" id="PF00175">
    <property type="entry name" value="NAD_binding_1"/>
    <property type="match status" value="1"/>
</dbReference>
<comment type="caution">
    <text evidence="14">The sequence shown here is derived from an EMBL/GenBank/DDBJ whole genome shotgun (WGS) entry which is preliminary data.</text>
</comment>
<keyword evidence="3 10" id="KW-0812">Transmembrane</keyword>
<organism evidence="14 15">
    <name type="scientific">Tropilaelaps mercedesae</name>
    <dbReference type="NCBI Taxonomy" id="418985"/>
    <lineage>
        <taxon>Eukaryota</taxon>
        <taxon>Metazoa</taxon>
        <taxon>Ecdysozoa</taxon>
        <taxon>Arthropoda</taxon>
        <taxon>Chelicerata</taxon>
        <taxon>Arachnida</taxon>
        <taxon>Acari</taxon>
        <taxon>Parasitiformes</taxon>
        <taxon>Mesostigmata</taxon>
        <taxon>Gamasina</taxon>
        <taxon>Dermanyssoidea</taxon>
        <taxon>Laelapidae</taxon>
        <taxon>Tropilaelaps</taxon>
    </lineage>
</organism>
<dbReference type="EC" id="1.6.2.4" evidence="10 11"/>
<dbReference type="FunFam" id="3.40.50.360:FF:000024">
    <property type="entry name" value="NADPH--cytochrome P450 reductase"/>
    <property type="match status" value="1"/>
</dbReference>
<comment type="cofactor">
    <cofactor evidence="10">
        <name>FMN</name>
        <dbReference type="ChEBI" id="CHEBI:58210"/>
    </cofactor>
    <text evidence="10">Binds 1 FMN per monomer.</text>
</comment>
<dbReference type="GO" id="GO:0009725">
    <property type="term" value="P:response to hormone"/>
    <property type="evidence" value="ECO:0007669"/>
    <property type="project" value="TreeGrafter"/>
</dbReference>
<dbReference type="Proteomes" id="UP000192247">
    <property type="component" value="Unassembled WGS sequence"/>
</dbReference>
<dbReference type="SUPFAM" id="SSF52218">
    <property type="entry name" value="Flavoproteins"/>
    <property type="match status" value="1"/>
</dbReference>
<dbReference type="PANTHER" id="PTHR19384">
    <property type="entry name" value="NITRIC OXIDE SYNTHASE-RELATED"/>
    <property type="match status" value="1"/>
</dbReference>
<dbReference type="FunFam" id="3.40.50.80:FF:000001">
    <property type="entry name" value="NADPH--cytochrome P450 reductase 1"/>
    <property type="match status" value="1"/>
</dbReference>
<dbReference type="PRINTS" id="PR00371">
    <property type="entry name" value="FPNCR"/>
</dbReference>
<name>A0A1V9XX71_9ACAR</name>
<keyword evidence="2 10" id="KW-0288">FMN</keyword>
<evidence type="ECO:0000313" key="15">
    <source>
        <dbReference type="Proteomes" id="UP000192247"/>
    </source>
</evidence>
<feature type="binding site" evidence="10">
    <location>
        <begin position="181"/>
        <end position="190"/>
    </location>
    <ligand>
        <name>FMN</name>
        <dbReference type="ChEBI" id="CHEBI:58210"/>
    </ligand>
</feature>
<feature type="binding site" evidence="10">
    <location>
        <begin position="599"/>
        <end position="600"/>
    </location>
    <ligand>
        <name>NADP(+)</name>
        <dbReference type="ChEBI" id="CHEBI:58349"/>
    </ligand>
</feature>
<evidence type="ECO:0000256" key="2">
    <source>
        <dbReference type="ARBA" id="ARBA00022643"/>
    </source>
</evidence>
<dbReference type="GO" id="GO:0050661">
    <property type="term" value="F:NADP binding"/>
    <property type="evidence" value="ECO:0007669"/>
    <property type="project" value="UniProtKB-UniRule"/>
</dbReference>
<feature type="binding site" evidence="10">
    <location>
        <position position="216"/>
    </location>
    <ligand>
        <name>FMN</name>
        <dbReference type="ChEBI" id="CHEBI:58210"/>
    </ligand>
</feature>
<dbReference type="OrthoDB" id="1856718at2759"/>
<keyword evidence="1 10" id="KW-0285">Flavoprotein</keyword>
<keyword evidence="5 10" id="KW-0274">FAD</keyword>
<dbReference type="SUPFAM" id="SSF63380">
    <property type="entry name" value="Riboflavin synthase domain-like"/>
    <property type="match status" value="1"/>
</dbReference>
<feature type="binding site" evidence="10">
    <location>
        <begin position="94"/>
        <end position="99"/>
    </location>
    <ligand>
        <name>FMN</name>
        <dbReference type="ChEBI" id="CHEBI:58210"/>
    </ligand>
</feature>
<gene>
    <name evidence="14" type="ORF">BIW11_06649</name>
</gene>
<dbReference type="InterPro" id="IPR017927">
    <property type="entry name" value="FAD-bd_FR_type"/>
</dbReference>
<dbReference type="InterPro" id="IPR003097">
    <property type="entry name" value="CysJ-like_FAD-binding"/>
</dbReference>